<dbReference type="Gene3D" id="3.40.50.1370">
    <property type="entry name" value="Aspartate/ornithine carbamoyltransferase"/>
    <property type="match status" value="2"/>
</dbReference>
<dbReference type="PANTHER" id="PTHR45753:SF3">
    <property type="entry name" value="ORNITHINE TRANSCARBAMYLASE, MITOCHONDRIAL"/>
    <property type="match status" value="1"/>
</dbReference>
<dbReference type="EMBL" id="PVNL01000092">
    <property type="protein sequence ID" value="PRQ05632.1"/>
    <property type="molecule type" value="Genomic_DNA"/>
</dbReference>
<dbReference type="InterPro" id="IPR024904">
    <property type="entry name" value="OTCase_ArgI"/>
</dbReference>
<dbReference type="InterPro" id="IPR006130">
    <property type="entry name" value="Asp/Orn_carbamoylTrfase"/>
</dbReference>
<keyword evidence="4 6" id="KW-0808">Transferase</keyword>
<evidence type="ECO:0000313" key="10">
    <source>
        <dbReference type="Proteomes" id="UP000238823"/>
    </source>
</evidence>
<feature type="binding site" evidence="6">
    <location>
        <position position="64"/>
    </location>
    <ligand>
        <name>carbamoyl phosphate</name>
        <dbReference type="ChEBI" id="CHEBI:58228"/>
    </ligand>
</feature>
<dbReference type="Pfam" id="PF00185">
    <property type="entry name" value="OTCace"/>
    <property type="match status" value="1"/>
</dbReference>
<feature type="binding site" evidence="6">
    <location>
        <begin position="115"/>
        <end position="118"/>
    </location>
    <ligand>
        <name>carbamoyl phosphate</name>
        <dbReference type="ChEBI" id="CHEBI:58228"/>
    </ligand>
</feature>
<evidence type="ECO:0000313" key="9">
    <source>
        <dbReference type="EMBL" id="PRQ05632.1"/>
    </source>
</evidence>
<dbReference type="GO" id="GO:0019240">
    <property type="term" value="P:citrulline biosynthetic process"/>
    <property type="evidence" value="ECO:0007669"/>
    <property type="project" value="TreeGrafter"/>
</dbReference>
<dbReference type="NCBIfam" id="NF001986">
    <property type="entry name" value="PRK00779.1"/>
    <property type="match status" value="1"/>
</dbReference>
<keyword evidence="6" id="KW-0963">Cytoplasm</keyword>
<reference evidence="9 10" key="1">
    <citation type="submission" date="2018-03" db="EMBL/GenBank/DDBJ databases">
        <title>Draft Genome Sequences of the Obligatory Marine Myxobacteria Enhygromyxa salina SWB007.</title>
        <authorList>
            <person name="Poehlein A."/>
            <person name="Moghaddam J.A."/>
            <person name="Harms H."/>
            <person name="Alanjari M."/>
            <person name="Koenig G.M."/>
            <person name="Daniel R."/>
            <person name="Schaeberle T.F."/>
        </authorList>
    </citation>
    <scope>NUCLEOTIDE SEQUENCE [LARGE SCALE GENOMIC DNA]</scope>
    <source>
        <strain evidence="9 10">SWB007</strain>
    </source>
</reference>
<evidence type="ECO:0000256" key="4">
    <source>
        <dbReference type="ARBA" id="ARBA00022679"/>
    </source>
</evidence>
<evidence type="ECO:0000259" key="8">
    <source>
        <dbReference type="Pfam" id="PF02729"/>
    </source>
</evidence>
<comment type="similarity">
    <text evidence="2 6">Belongs to the aspartate/ornithine carbamoyltransferase superfamily. OTCase family.</text>
</comment>
<accession>A0A2S9YKR1</accession>
<comment type="pathway">
    <text evidence="1">Amino-acid biosynthesis; L-arginine biosynthesis; L-arginine from L-ornithine and carbamoyl phosphate: step 1/3.</text>
</comment>
<dbReference type="GO" id="GO:0004585">
    <property type="term" value="F:ornithine carbamoyltransferase activity"/>
    <property type="evidence" value="ECO:0007669"/>
    <property type="project" value="UniProtKB-UniRule"/>
</dbReference>
<dbReference type="InterPro" id="IPR006131">
    <property type="entry name" value="Asp_carbamoyltransf_Asp/Orn-bd"/>
</dbReference>
<name>A0A2S9YKR1_9BACT</name>
<comment type="subcellular location">
    <subcellularLocation>
        <location evidence="6">Cytoplasm</location>
    </subcellularLocation>
</comment>
<evidence type="ECO:0000256" key="1">
    <source>
        <dbReference type="ARBA" id="ARBA00004975"/>
    </source>
</evidence>
<dbReference type="HAMAP" id="MF_01109">
    <property type="entry name" value="OTCase"/>
    <property type="match status" value="1"/>
</dbReference>
<protein>
    <recommendedName>
        <fullName evidence="3 6">Ornithine carbamoyltransferase</fullName>
        <shortName evidence="6">OTCase</shortName>
        <ecNumber evidence="3 6">2.1.3.3</ecNumber>
    </recommendedName>
</protein>
<dbReference type="AlphaFoldDB" id="A0A2S9YKR1"/>
<feature type="domain" description="Aspartate/ornithine carbamoyltransferase Asp/Orn-binding" evidence="7">
    <location>
        <begin position="134"/>
        <end position="288"/>
    </location>
</feature>
<feature type="binding site" evidence="6">
    <location>
        <begin position="214"/>
        <end position="215"/>
    </location>
    <ligand>
        <name>L-ornithine</name>
        <dbReference type="ChEBI" id="CHEBI:46911"/>
    </ligand>
</feature>
<dbReference type="InterPro" id="IPR002292">
    <property type="entry name" value="Orn/put_carbamltrans"/>
</dbReference>
<organism evidence="9 10">
    <name type="scientific">Enhygromyxa salina</name>
    <dbReference type="NCBI Taxonomy" id="215803"/>
    <lineage>
        <taxon>Bacteria</taxon>
        <taxon>Pseudomonadati</taxon>
        <taxon>Myxococcota</taxon>
        <taxon>Polyangia</taxon>
        <taxon>Nannocystales</taxon>
        <taxon>Nannocystaceae</taxon>
        <taxon>Enhygromyxa</taxon>
    </lineage>
</organism>
<dbReference type="Pfam" id="PF02729">
    <property type="entry name" value="OTCace_N"/>
    <property type="match status" value="1"/>
</dbReference>
<evidence type="ECO:0000256" key="6">
    <source>
        <dbReference type="HAMAP-Rule" id="MF_01109"/>
    </source>
</evidence>
<evidence type="ECO:0000259" key="7">
    <source>
        <dbReference type="Pfam" id="PF00185"/>
    </source>
</evidence>
<dbReference type="GO" id="GO:0016597">
    <property type="term" value="F:amino acid binding"/>
    <property type="evidence" value="ECO:0007669"/>
    <property type="project" value="InterPro"/>
</dbReference>
<dbReference type="InterPro" id="IPR006132">
    <property type="entry name" value="Asp/Orn_carbamoyltranf_P-bd"/>
</dbReference>
<gene>
    <name evidence="9" type="primary">argF</name>
    <name evidence="9" type="ORF">ENSA7_45220</name>
</gene>
<feature type="binding site" evidence="6">
    <location>
        <begin position="34"/>
        <end position="37"/>
    </location>
    <ligand>
        <name>carbamoyl phosphate</name>
        <dbReference type="ChEBI" id="CHEBI:58228"/>
    </ligand>
</feature>
<dbReference type="PRINTS" id="PR00100">
    <property type="entry name" value="AOTCASE"/>
</dbReference>
<sequence length="296" mass="31698">MRVVDLAVEIKADPSSCATALSGKSIAMIFAKQSTRTRISFEVGISQLGAQSLALSTSGGSGMQMGRGETIHDTAKVLSRYVHAIVIRTFGQDHVDGLAEHGSIPIINALTDMYHPCQALADLQTIREHHGTTKGKRLVWVGAGNNVAHSLMLAGPRAGMDVVCCCPRSLPPNAFVLDQARADAAAAGTKIELSHDPHAAVVGADVIYSDTWVSMGEEDEAARLLQLLADFEVDEALMTRAGKQAIFMHCLPAHRGEEVTDEVMDGPQSVVFDQAENRLHAQKALLMLLLGARPWS</sequence>
<proteinExistence type="inferred from homology"/>
<evidence type="ECO:0000256" key="3">
    <source>
        <dbReference type="ARBA" id="ARBA00013007"/>
    </source>
</evidence>
<dbReference type="PRINTS" id="PR00102">
    <property type="entry name" value="OTCASE"/>
</dbReference>
<feature type="binding site" evidence="6">
    <location>
        <begin position="250"/>
        <end position="251"/>
    </location>
    <ligand>
        <name>carbamoyl phosphate</name>
        <dbReference type="ChEBI" id="CHEBI:58228"/>
    </ligand>
</feature>
<dbReference type="PANTHER" id="PTHR45753">
    <property type="entry name" value="ORNITHINE CARBAMOYLTRANSFERASE, MITOCHONDRIAL"/>
    <property type="match status" value="1"/>
</dbReference>
<dbReference type="PROSITE" id="PS00097">
    <property type="entry name" value="CARBAMOYLTRANSFERASE"/>
    <property type="match status" value="1"/>
</dbReference>
<feature type="binding site" evidence="6">
    <location>
        <position position="88"/>
    </location>
    <ligand>
        <name>carbamoyl phosphate</name>
        <dbReference type="ChEBI" id="CHEBI:58228"/>
    </ligand>
</feature>
<dbReference type="EC" id="2.1.3.3" evidence="3 6"/>
<evidence type="ECO:0000256" key="5">
    <source>
        <dbReference type="ARBA" id="ARBA00048772"/>
    </source>
</evidence>
<dbReference type="InterPro" id="IPR036901">
    <property type="entry name" value="Asp/Orn_carbamoylTrfase_sf"/>
</dbReference>
<dbReference type="GO" id="GO:0042450">
    <property type="term" value="P:L-arginine biosynthetic process via ornithine"/>
    <property type="evidence" value="ECO:0007669"/>
    <property type="project" value="UniProtKB-UniRule"/>
</dbReference>
<dbReference type="SUPFAM" id="SSF53671">
    <property type="entry name" value="Aspartate/ornithine carbamoyltransferase"/>
    <property type="match status" value="1"/>
</dbReference>
<dbReference type="GO" id="GO:0005737">
    <property type="term" value="C:cytoplasm"/>
    <property type="evidence" value="ECO:0007669"/>
    <property type="project" value="UniProtKB-SubCell"/>
</dbReference>
<dbReference type="FunFam" id="3.40.50.1370:FF:000008">
    <property type="entry name" value="Ornithine carbamoyltransferase"/>
    <property type="match status" value="1"/>
</dbReference>
<dbReference type="NCBIfam" id="TIGR00658">
    <property type="entry name" value="orni_carb_tr"/>
    <property type="match status" value="1"/>
</dbReference>
<dbReference type="Proteomes" id="UP000238823">
    <property type="component" value="Unassembled WGS sequence"/>
</dbReference>
<feature type="binding site" evidence="6">
    <location>
        <position position="278"/>
    </location>
    <ligand>
        <name>carbamoyl phosphate</name>
        <dbReference type="ChEBI" id="CHEBI:58228"/>
    </ligand>
</feature>
<comment type="catalytic activity">
    <reaction evidence="5 6">
        <text>carbamoyl phosphate + L-ornithine = L-citrulline + phosphate + H(+)</text>
        <dbReference type="Rhea" id="RHEA:19513"/>
        <dbReference type="ChEBI" id="CHEBI:15378"/>
        <dbReference type="ChEBI" id="CHEBI:43474"/>
        <dbReference type="ChEBI" id="CHEBI:46911"/>
        <dbReference type="ChEBI" id="CHEBI:57743"/>
        <dbReference type="ChEBI" id="CHEBI:58228"/>
        <dbReference type="EC" id="2.1.3.3"/>
    </reaction>
</comment>
<feature type="domain" description="Aspartate/ornithine carbamoyltransferase carbamoyl-P binding" evidence="8">
    <location>
        <begin position="2"/>
        <end position="128"/>
    </location>
</feature>
<feature type="binding site" evidence="6">
    <location>
        <position position="146"/>
    </location>
    <ligand>
        <name>L-ornithine</name>
        <dbReference type="ChEBI" id="CHEBI:46911"/>
    </ligand>
</feature>
<comment type="caution">
    <text evidence="9">The sequence shown here is derived from an EMBL/GenBank/DDBJ whole genome shotgun (WGS) entry which is preliminary data.</text>
</comment>
<evidence type="ECO:0000256" key="2">
    <source>
        <dbReference type="ARBA" id="ARBA00007805"/>
    </source>
</evidence>
<feature type="binding site" evidence="6">
    <location>
        <position position="210"/>
    </location>
    <ligand>
        <name>L-ornithine</name>
        <dbReference type="ChEBI" id="CHEBI:46911"/>
    </ligand>
</feature>